<evidence type="ECO:0000313" key="5">
    <source>
        <dbReference type="EMBL" id="GAA3153981.1"/>
    </source>
</evidence>
<organism evidence="5 6">
    <name type="scientific">Blastococcus jejuensis</name>
    <dbReference type="NCBI Taxonomy" id="351224"/>
    <lineage>
        <taxon>Bacteria</taxon>
        <taxon>Bacillati</taxon>
        <taxon>Actinomycetota</taxon>
        <taxon>Actinomycetes</taxon>
        <taxon>Geodermatophilales</taxon>
        <taxon>Geodermatophilaceae</taxon>
        <taxon>Blastococcus</taxon>
    </lineage>
</organism>
<dbReference type="InterPro" id="IPR001296">
    <property type="entry name" value="Glyco_trans_1"/>
</dbReference>
<dbReference type="InterPro" id="IPR028098">
    <property type="entry name" value="Glyco_trans_4-like_N"/>
</dbReference>
<evidence type="ECO:0000313" key="6">
    <source>
        <dbReference type="Proteomes" id="UP001499924"/>
    </source>
</evidence>
<dbReference type="PANTHER" id="PTHR46401">
    <property type="entry name" value="GLYCOSYLTRANSFERASE WBBK-RELATED"/>
    <property type="match status" value="1"/>
</dbReference>
<evidence type="ECO:0000259" key="4">
    <source>
        <dbReference type="Pfam" id="PF13439"/>
    </source>
</evidence>
<evidence type="ECO:0000256" key="2">
    <source>
        <dbReference type="ARBA" id="ARBA00022679"/>
    </source>
</evidence>
<sequence>MAAGQSTGAGPDSRPRADLAVAVLLEQCLAPVPGGTGRYAAEVFRALAENRPPGATVSGWTAWHADVGGARVPGGPAPRRLLLPRRPLIAAWERGVGPAPRGAGLVHAPTPLFPPRRGRPLVVTVHDAVPWTHPETLTPRGVRWHRTMIERAARVADAVVVPTEAVAEALAPHVAFRRPVVVVGEGVSAGLEPPADADRRAAALGLPEGDYLVTLATIEPRKGLDVLLDALARRAAPEVPLLVVGQPGWGGIDVTQRASELGLGDRVRLLGRLDDEDLGVTLARAAVLVAPSRAEGFGLPVLEAMAAGVPVVSSDAPALAEVGGGATVTVPVGDDAALASALADVLGSPSTRAQLAAAGRRRAADFSWSRTAAQLWELYASLC</sequence>
<dbReference type="EMBL" id="BAAAVV010000001">
    <property type="protein sequence ID" value="GAA3153981.1"/>
    <property type="molecule type" value="Genomic_DNA"/>
</dbReference>
<proteinExistence type="predicted"/>
<dbReference type="RefSeq" id="WP_344686544.1">
    <property type="nucleotide sequence ID" value="NZ_BAAAVV010000001.1"/>
</dbReference>
<dbReference type="Pfam" id="PF13439">
    <property type="entry name" value="Glyco_transf_4"/>
    <property type="match status" value="1"/>
</dbReference>
<comment type="caution">
    <text evidence="5">The sequence shown here is derived from an EMBL/GenBank/DDBJ whole genome shotgun (WGS) entry which is preliminary data.</text>
</comment>
<feature type="domain" description="Glycosyl transferase family 1" evidence="3">
    <location>
        <begin position="208"/>
        <end position="362"/>
    </location>
</feature>
<dbReference type="SUPFAM" id="SSF53756">
    <property type="entry name" value="UDP-Glycosyltransferase/glycogen phosphorylase"/>
    <property type="match status" value="1"/>
</dbReference>
<dbReference type="CDD" id="cd03809">
    <property type="entry name" value="GT4_MtfB-like"/>
    <property type="match status" value="1"/>
</dbReference>
<protein>
    <submittedName>
        <fullName evidence="5">Glycosyltransferase family 1 protein</fullName>
    </submittedName>
</protein>
<dbReference type="Pfam" id="PF00534">
    <property type="entry name" value="Glycos_transf_1"/>
    <property type="match status" value="1"/>
</dbReference>
<keyword evidence="2" id="KW-0808">Transferase</keyword>
<evidence type="ECO:0000259" key="3">
    <source>
        <dbReference type="Pfam" id="PF00534"/>
    </source>
</evidence>
<dbReference type="Gene3D" id="3.40.50.2000">
    <property type="entry name" value="Glycogen Phosphorylase B"/>
    <property type="match status" value="2"/>
</dbReference>
<accession>A0ABP6NNL4</accession>
<keyword evidence="1" id="KW-0328">Glycosyltransferase</keyword>
<gene>
    <name evidence="5" type="ORF">GCM10010531_01250</name>
</gene>
<name>A0ABP6NNL4_9ACTN</name>
<keyword evidence="6" id="KW-1185">Reference proteome</keyword>
<feature type="domain" description="Glycosyltransferase subfamily 4-like N-terminal" evidence="4">
    <location>
        <begin position="34"/>
        <end position="187"/>
    </location>
</feature>
<reference evidence="6" key="1">
    <citation type="journal article" date="2019" name="Int. J. Syst. Evol. Microbiol.">
        <title>The Global Catalogue of Microorganisms (GCM) 10K type strain sequencing project: providing services to taxonomists for standard genome sequencing and annotation.</title>
        <authorList>
            <consortium name="The Broad Institute Genomics Platform"/>
            <consortium name="The Broad Institute Genome Sequencing Center for Infectious Disease"/>
            <person name="Wu L."/>
            <person name="Ma J."/>
        </authorList>
    </citation>
    <scope>NUCLEOTIDE SEQUENCE [LARGE SCALE GENOMIC DNA]</scope>
    <source>
        <strain evidence="6">JCM 15614</strain>
    </source>
</reference>
<evidence type="ECO:0000256" key="1">
    <source>
        <dbReference type="ARBA" id="ARBA00022676"/>
    </source>
</evidence>
<dbReference type="PANTHER" id="PTHR46401:SF2">
    <property type="entry name" value="GLYCOSYLTRANSFERASE WBBK-RELATED"/>
    <property type="match status" value="1"/>
</dbReference>
<dbReference type="Proteomes" id="UP001499924">
    <property type="component" value="Unassembled WGS sequence"/>
</dbReference>